<feature type="domain" description="Prolow-density lipoprotein receptor-related protein 1-like beta-propeller" evidence="1">
    <location>
        <begin position="113"/>
        <end position="302"/>
    </location>
</feature>
<protein>
    <submittedName>
        <fullName evidence="2">DUF5050 domain-containing protein</fullName>
    </submittedName>
</protein>
<dbReference type="RefSeq" id="WP_048034522.1">
    <property type="nucleotide sequence ID" value="NZ_CP030117.1"/>
</dbReference>
<evidence type="ECO:0000259" key="1">
    <source>
        <dbReference type="Pfam" id="PF16472"/>
    </source>
</evidence>
<dbReference type="AlphaFoldDB" id="A0A2Z4MNB8"/>
<organism evidence="2 3">
    <name type="scientific">Brevibacillus brevis</name>
    <name type="common">Bacillus brevis</name>
    <dbReference type="NCBI Taxonomy" id="1393"/>
    <lineage>
        <taxon>Bacteria</taxon>
        <taxon>Bacillati</taxon>
        <taxon>Bacillota</taxon>
        <taxon>Bacilli</taxon>
        <taxon>Bacillales</taxon>
        <taxon>Paenibacillaceae</taxon>
        <taxon>Brevibacillus</taxon>
    </lineage>
</organism>
<accession>A0A2Z4MNB8</accession>
<evidence type="ECO:0000313" key="3">
    <source>
        <dbReference type="Proteomes" id="UP000036061"/>
    </source>
</evidence>
<dbReference type="EMBL" id="CP030117">
    <property type="protein sequence ID" value="AWX58012.1"/>
    <property type="molecule type" value="Genomic_DNA"/>
</dbReference>
<proteinExistence type="predicted"/>
<dbReference type="Pfam" id="PF16472">
    <property type="entry name" value="DUF5050"/>
    <property type="match status" value="1"/>
</dbReference>
<dbReference type="InterPro" id="IPR032485">
    <property type="entry name" value="LRP1-like_beta_prop"/>
</dbReference>
<dbReference type="Proteomes" id="UP000036061">
    <property type="component" value="Chromosome"/>
</dbReference>
<reference evidence="2 3" key="1">
    <citation type="journal article" date="2015" name="Genome Announc.">
        <title>Draft Genome Sequence of Brevibacillus brevis DZQ7, a Plant Growth-Promoting Rhizobacterium with Broad-Spectrum Antimicrobial Activity.</title>
        <authorList>
            <person name="Hou Q."/>
            <person name="Wang C."/>
            <person name="Hou X."/>
            <person name="Xia Z."/>
            <person name="Ye J."/>
            <person name="Liu K."/>
            <person name="Liu H."/>
            <person name="Wang J."/>
            <person name="Guo H."/>
            <person name="Yu X."/>
            <person name="Yang Y."/>
            <person name="Du B."/>
            <person name="Ding Y."/>
        </authorList>
    </citation>
    <scope>NUCLEOTIDE SEQUENCE [LARGE SCALE GENOMIC DNA]</scope>
    <source>
        <strain evidence="2 3">DZQ7</strain>
    </source>
</reference>
<gene>
    <name evidence="2" type="ORF">AB432_024560</name>
</gene>
<evidence type="ECO:0000313" key="2">
    <source>
        <dbReference type="EMBL" id="AWX58012.1"/>
    </source>
</evidence>
<name>A0A2Z4MNB8_BREBE</name>
<sequence>MQTIRRILTIFFSLIFLYGAIPPTIHGAPESKAVVGGSLAFSPRGQVEVGQKVTITATIAKRGEITEEARFSIEGPDEELEMDEVKIKEKSKKYEVTGTFIPEEPGKYTIKLSLFMEDEDGQEIEALVDGSIRINSKWIYYYVPENGNHSRGTIYKDRLEKQEALKISKANHLTGEIHQDEDGIYYLRVTDPRELGGIFKSTLYTIKHGRNTPEALEFAGKKITSLSVVDGYIHFTAYTSDNKFVLYKSKRKSDKKEIVRENVDFATVSDDWYYFHDSVDQGLYKMRLDGTDETKLTDDDTKIYINQSPIGVYTDAIAFRDSNF</sequence>